<protein>
    <submittedName>
        <fullName evidence="1">Uncharacterized protein</fullName>
    </submittedName>
</protein>
<dbReference type="AlphaFoldDB" id="A0A0E9WVZ6"/>
<evidence type="ECO:0000313" key="1">
    <source>
        <dbReference type="EMBL" id="JAH94381.1"/>
    </source>
</evidence>
<accession>A0A0E9WVZ6</accession>
<proteinExistence type="predicted"/>
<dbReference type="EMBL" id="GBXM01014196">
    <property type="protein sequence ID" value="JAH94381.1"/>
    <property type="molecule type" value="Transcribed_RNA"/>
</dbReference>
<reference evidence="1" key="1">
    <citation type="submission" date="2014-11" db="EMBL/GenBank/DDBJ databases">
        <authorList>
            <person name="Amaro Gonzalez C."/>
        </authorList>
    </citation>
    <scope>NUCLEOTIDE SEQUENCE</scope>
</reference>
<sequence>MHVSSIEPLQANGSSGHTDHYTLQCNVRFRNKDYCLSVCGYSVFFSFKIKFTISKTDTAKQNILHGYLNLHLKNDSKIKHDSKYKPLQMT</sequence>
<organism evidence="1">
    <name type="scientific">Anguilla anguilla</name>
    <name type="common">European freshwater eel</name>
    <name type="synonym">Muraena anguilla</name>
    <dbReference type="NCBI Taxonomy" id="7936"/>
    <lineage>
        <taxon>Eukaryota</taxon>
        <taxon>Metazoa</taxon>
        <taxon>Chordata</taxon>
        <taxon>Craniata</taxon>
        <taxon>Vertebrata</taxon>
        <taxon>Euteleostomi</taxon>
        <taxon>Actinopterygii</taxon>
        <taxon>Neopterygii</taxon>
        <taxon>Teleostei</taxon>
        <taxon>Anguilliformes</taxon>
        <taxon>Anguillidae</taxon>
        <taxon>Anguilla</taxon>
    </lineage>
</organism>
<name>A0A0E9WVZ6_ANGAN</name>
<reference evidence="1" key="2">
    <citation type="journal article" date="2015" name="Fish Shellfish Immunol.">
        <title>Early steps in the European eel (Anguilla anguilla)-Vibrio vulnificus interaction in the gills: Role of the RtxA13 toxin.</title>
        <authorList>
            <person name="Callol A."/>
            <person name="Pajuelo D."/>
            <person name="Ebbesson L."/>
            <person name="Teles M."/>
            <person name="MacKenzie S."/>
            <person name="Amaro C."/>
        </authorList>
    </citation>
    <scope>NUCLEOTIDE SEQUENCE</scope>
</reference>